<accession>A0A9P8LZQ5</accession>
<name>A0A9P8LZQ5_9EUKA</name>
<organism evidence="1 2">
    <name type="scientific">Spironucleus salmonicida</name>
    <dbReference type="NCBI Taxonomy" id="348837"/>
    <lineage>
        <taxon>Eukaryota</taxon>
        <taxon>Metamonada</taxon>
        <taxon>Diplomonadida</taxon>
        <taxon>Hexamitidae</taxon>
        <taxon>Hexamitinae</taxon>
        <taxon>Spironucleus</taxon>
    </lineage>
</organism>
<dbReference type="GeneID" id="94294645"/>
<dbReference type="AlphaFoldDB" id="A0A9P8LZQ5"/>
<reference evidence="1 2" key="1">
    <citation type="journal article" date="2014" name="PLoS Genet.">
        <title>The Genome of Spironucleus salmonicida Highlights a Fish Pathogen Adapted to Fluctuating Environments.</title>
        <authorList>
            <person name="Xu F."/>
            <person name="Jerlstrom-Hultqvist J."/>
            <person name="Einarsson E."/>
            <person name="Astvaldsson A."/>
            <person name="Svard S.G."/>
            <person name="Andersson J.O."/>
        </authorList>
    </citation>
    <scope>NUCLEOTIDE SEQUENCE [LARGE SCALE GENOMIC DNA]</scope>
    <source>
        <strain evidence="1 2">ATCC 50377</strain>
    </source>
</reference>
<gene>
    <name evidence="1" type="ORF">SS50377_20622</name>
</gene>
<comment type="caution">
    <text evidence="1">The sequence shown here is derived from an EMBL/GenBank/DDBJ whole genome shotgun (WGS) entry which is preliminary data.</text>
</comment>
<keyword evidence="2" id="KW-1185">Reference proteome</keyword>
<dbReference type="RefSeq" id="XP_067768044.1">
    <property type="nucleotide sequence ID" value="XM_067904562.1"/>
</dbReference>
<evidence type="ECO:0000313" key="2">
    <source>
        <dbReference type="Proteomes" id="UP000018208"/>
    </source>
</evidence>
<sequence length="181" mass="20194">MIVCPGNIPETQAGKVILRRLHNCDGSHHLSVLSTSAPKNISVLIAQLNYCEFKKILLLYQVEVFIVNLSRLNKSYLVNQAPLHFRKWAILKTFQKLLFSSSLSRNPICIARILPFANLVSARSTDPGCAWTIPGDPQFDSQLNSGADYPRLPIQWKPVHILQWRLPSETALLPAHAACGA</sequence>
<dbReference type="EMBL" id="AUWU02000001">
    <property type="protein sequence ID" value="KAH0577271.1"/>
    <property type="molecule type" value="Genomic_DNA"/>
</dbReference>
<evidence type="ECO:0000313" key="1">
    <source>
        <dbReference type="EMBL" id="KAH0577271.1"/>
    </source>
</evidence>
<protein>
    <submittedName>
        <fullName evidence="1">Uncharacterized protein</fullName>
    </submittedName>
</protein>
<proteinExistence type="predicted"/>
<dbReference type="Proteomes" id="UP000018208">
    <property type="component" value="Unassembled WGS sequence"/>
</dbReference>
<dbReference type="KEGG" id="ssao:94294645"/>